<evidence type="ECO:0000313" key="5">
    <source>
        <dbReference type="Proteomes" id="UP001564657"/>
    </source>
</evidence>
<keyword evidence="3" id="KW-0408">Iron</keyword>
<evidence type="ECO:0000313" key="4">
    <source>
        <dbReference type="EMBL" id="MEY8001410.1"/>
    </source>
</evidence>
<dbReference type="InterPro" id="IPR010327">
    <property type="entry name" value="FldB/FldC_alpha/beta"/>
</dbReference>
<protein>
    <submittedName>
        <fullName evidence="4">2-hydroxyacyl-CoA dehydratase subunit D</fullName>
    </submittedName>
</protein>
<proteinExistence type="inferred from homology"/>
<keyword evidence="5" id="KW-1185">Reference proteome</keyword>
<name>A0ABV4BV98_9CLOT</name>
<gene>
    <name evidence="4" type="ORF">AB8U03_14610</name>
</gene>
<organism evidence="4 5">
    <name type="scientific">Clostridium moutaii</name>
    <dbReference type="NCBI Taxonomy" id="3240932"/>
    <lineage>
        <taxon>Bacteria</taxon>
        <taxon>Bacillati</taxon>
        <taxon>Bacillota</taxon>
        <taxon>Clostridia</taxon>
        <taxon>Eubacteriales</taxon>
        <taxon>Clostridiaceae</taxon>
        <taxon>Clostridium</taxon>
    </lineage>
</organism>
<comment type="cofactor">
    <cofactor evidence="1">
        <name>[4Fe-4S] cluster</name>
        <dbReference type="ChEBI" id="CHEBI:49883"/>
    </cofactor>
</comment>
<dbReference type="EMBL" id="JBGEWD010000018">
    <property type="protein sequence ID" value="MEY8001410.1"/>
    <property type="molecule type" value="Genomic_DNA"/>
</dbReference>
<keyword evidence="3" id="KW-0411">Iron-sulfur</keyword>
<dbReference type="Gene3D" id="3.40.50.11890">
    <property type="match status" value="1"/>
</dbReference>
<dbReference type="Pfam" id="PF06050">
    <property type="entry name" value="HGD-D"/>
    <property type="match status" value="1"/>
</dbReference>
<accession>A0ABV4BV98</accession>
<dbReference type="Proteomes" id="UP001564657">
    <property type="component" value="Unassembled WGS sequence"/>
</dbReference>
<sequence length="424" mass="49152">MDLIKSYGKYIKKNIHNPSKALNLLKIGFSLEKFLVSKFKDKNLPPSLNYLNELCVDFILKPLKNSQNSAFITIFSPVEILHAMGITPFLIEGFSSFLSGTQCEDVFIDCAERSGISDTLCSYHKAFIGTVEAQVVSKPKFAITSSMICDGNLNTFRYVSDKYNIPYYYLDVPYEYNEDTEKYVVGQLHEMVEFIQDIMKVKFDENKFKEVIKIENNTKIYMRKFYKSLRYKYFPNTLTLEMYRLFASHLGIGKSETLKFYKMQAEDIGKYPDYNGKRILWSHVMPFYSEVLKSYFNLNSDYQLLACDYNLDNIEEMDYSHPYEALARKFLQNKLNGPFQIKIQNIIKIAENFKADGVINLCSFGCKECSGGTMLLKKALKQKNIPYLSIDGDSVDRRNAHEGQVKTRIEAFMEILNSRQKVAR</sequence>
<dbReference type="Gene3D" id="3.40.50.11900">
    <property type="match status" value="1"/>
</dbReference>
<evidence type="ECO:0000256" key="2">
    <source>
        <dbReference type="ARBA" id="ARBA00005806"/>
    </source>
</evidence>
<dbReference type="RefSeq" id="WP_369705306.1">
    <property type="nucleotide sequence ID" value="NZ_JBGEWD010000018.1"/>
</dbReference>
<keyword evidence="3" id="KW-0479">Metal-binding</keyword>
<comment type="caution">
    <text evidence="4">The sequence shown here is derived from an EMBL/GenBank/DDBJ whole genome shotgun (WGS) entry which is preliminary data.</text>
</comment>
<reference evidence="4 5" key="1">
    <citation type="submission" date="2024-08" db="EMBL/GenBank/DDBJ databases">
        <title>Clostridium lapicellarii sp. nov., and Clostridium renhuaiense sp. nov., two species isolated from the mud in a fermentation cellar used for producing sauce-flavour Chinese liquors.</title>
        <authorList>
            <person name="Yang F."/>
            <person name="Wang H."/>
            <person name="Chen L.Q."/>
            <person name="Zhou N."/>
            <person name="Lu J.J."/>
            <person name="Pu X.X."/>
            <person name="Wan B."/>
            <person name="Wang L."/>
            <person name="Liu S.J."/>
        </authorList>
    </citation>
    <scope>NUCLEOTIDE SEQUENCE [LARGE SCALE GENOMIC DNA]</scope>
    <source>
        <strain evidence="4 5">MT-5</strain>
    </source>
</reference>
<dbReference type="PANTHER" id="PTHR30548">
    <property type="entry name" value="2-HYDROXYGLUTARYL-COA DEHYDRATASE, D-COMPONENT-RELATED"/>
    <property type="match status" value="1"/>
</dbReference>
<dbReference type="PANTHER" id="PTHR30548:SF2">
    <property type="entry name" value="2-HYDROXYACYL-COA DEHYDRATASE,D-COMPONENT"/>
    <property type="match status" value="1"/>
</dbReference>
<evidence type="ECO:0000256" key="3">
    <source>
        <dbReference type="ARBA" id="ARBA00023014"/>
    </source>
</evidence>
<comment type="similarity">
    <text evidence="2">Belongs to the FldB/FldC dehydratase alpha/beta subunit family.</text>
</comment>
<evidence type="ECO:0000256" key="1">
    <source>
        <dbReference type="ARBA" id="ARBA00001966"/>
    </source>
</evidence>